<dbReference type="Gene3D" id="1.20.120.530">
    <property type="entry name" value="GntR ligand-binding domain-like"/>
    <property type="match status" value="1"/>
</dbReference>
<evidence type="ECO:0000256" key="2">
    <source>
        <dbReference type="ARBA" id="ARBA00023125"/>
    </source>
</evidence>
<evidence type="ECO:0000259" key="4">
    <source>
        <dbReference type="PROSITE" id="PS50949"/>
    </source>
</evidence>
<dbReference type="SMART" id="SM00895">
    <property type="entry name" value="FCD"/>
    <property type="match status" value="1"/>
</dbReference>
<keyword evidence="1" id="KW-0805">Transcription regulation</keyword>
<evidence type="ECO:0000256" key="1">
    <source>
        <dbReference type="ARBA" id="ARBA00023015"/>
    </source>
</evidence>
<evidence type="ECO:0000256" key="3">
    <source>
        <dbReference type="ARBA" id="ARBA00023163"/>
    </source>
</evidence>
<dbReference type="PRINTS" id="PR00035">
    <property type="entry name" value="HTHGNTR"/>
</dbReference>
<evidence type="ECO:0000313" key="5">
    <source>
        <dbReference type="EMBL" id="MFD2090004.1"/>
    </source>
</evidence>
<organism evidence="5 6">
    <name type="scientific">Blastococcus deserti</name>
    <dbReference type="NCBI Taxonomy" id="2259033"/>
    <lineage>
        <taxon>Bacteria</taxon>
        <taxon>Bacillati</taxon>
        <taxon>Actinomycetota</taxon>
        <taxon>Actinomycetes</taxon>
        <taxon>Geodermatophilales</taxon>
        <taxon>Geodermatophilaceae</taxon>
        <taxon>Blastococcus</taxon>
    </lineage>
</organism>
<dbReference type="InterPro" id="IPR011711">
    <property type="entry name" value="GntR_C"/>
</dbReference>
<accession>A0ABW4X650</accession>
<dbReference type="Pfam" id="PF00392">
    <property type="entry name" value="GntR"/>
    <property type="match status" value="1"/>
</dbReference>
<dbReference type="PANTHER" id="PTHR43537">
    <property type="entry name" value="TRANSCRIPTIONAL REGULATOR, GNTR FAMILY"/>
    <property type="match status" value="1"/>
</dbReference>
<dbReference type="CDD" id="cd07377">
    <property type="entry name" value="WHTH_GntR"/>
    <property type="match status" value="1"/>
</dbReference>
<keyword evidence="2" id="KW-0238">DNA-binding</keyword>
<dbReference type="InterPro" id="IPR000524">
    <property type="entry name" value="Tscrpt_reg_HTH_GntR"/>
</dbReference>
<dbReference type="SMART" id="SM00345">
    <property type="entry name" value="HTH_GNTR"/>
    <property type="match status" value="1"/>
</dbReference>
<dbReference type="Proteomes" id="UP001597402">
    <property type="component" value="Unassembled WGS sequence"/>
</dbReference>
<dbReference type="Pfam" id="PF07729">
    <property type="entry name" value="FCD"/>
    <property type="match status" value="1"/>
</dbReference>
<gene>
    <name evidence="5" type="ORF">ACFSHS_00295</name>
</gene>
<protein>
    <submittedName>
        <fullName evidence="5">FadR/GntR family transcriptional regulator</fullName>
    </submittedName>
</protein>
<reference evidence="6" key="1">
    <citation type="journal article" date="2019" name="Int. J. Syst. Evol. Microbiol.">
        <title>The Global Catalogue of Microorganisms (GCM) 10K type strain sequencing project: providing services to taxonomists for standard genome sequencing and annotation.</title>
        <authorList>
            <consortium name="The Broad Institute Genomics Platform"/>
            <consortium name="The Broad Institute Genome Sequencing Center for Infectious Disease"/>
            <person name="Wu L."/>
            <person name="Ma J."/>
        </authorList>
    </citation>
    <scope>NUCLEOTIDE SEQUENCE [LARGE SCALE GENOMIC DNA]</scope>
    <source>
        <strain evidence="6">JCM 3338</strain>
    </source>
</reference>
<dbReference type="SUPFAM" id="SSF48008">
    <property type="entry name" value="GntR ligand-binding domain-like"/>
    <property type="match status" value="1"/>
</dbReference>
<proteinExistence type="predicted"/>
<dbReference type="InterPro" id="IPR008920">
    <property type="entry name" value="TF_FadR/GntR_C"/>
</dbReference>
<feature type="domain" description="HTH gntR-type" evidence="4">
    <location>
        <begin position="3"/>
        <end position="71"/>
    </location>
</feature>
<dbReference type="Gene3D" id="1.10.10.10">
    <property type="entry name" value="Winged helix-like DNA-binding domain superfamily/Winged helix DNA-binding domain"/>
    <property type="match status" value="1"/>
</dbReference>
<dbReference type="SUPFAM" id="SSF46785">
    <property type="entry name" value="Winged helix' DNA-binding domain"/>
    <property type="match status" value="1"/>
</dbReference>
<dbReference type="InterPro" id="IPR036390">
    <property type="entry name" value="WH_DNA-bd_sf"/>
</dbReference>
<name>A0ABW4X650_9ACTN</name>
<dbReference type="RefSeq" id="WP_376870345.1">
    <property type="nucleotide sequence ID" value="NZ_JBHUHP010000001.1"/>
</dbReference>
<comment type="caution">
    <text evidence="5">The sequence shown here is derived from an EMBL/GenBank/DDBJ whole genome shotgun (WGS) entry which is preliminary data.</text>
</comment>
<keyword evidence="6" id="KW-1185">Reference proteome</keyword>
<dbReference type="PROSITE" id="PS50949">
    <property type="entry name" value="HTH_GNTR"/>
    <property type="match status" value="1"/>
</dbReference>
<dbReference type="EMBL" id="JBHUHP010000001">
    <property type="protein sequence ID" value="MFD2090004.1"/>
    <property type="molecule type" value="Genomic_DNA"/>
</dbReference>
<keyword evidence="3" id="KW-0804">Transcription</keyword>
<dbReference type="InterPro" id="IPR036388">
    <property type="entry name" value="WH-like_DNA-bd_sf"/>
</dbReference>
<sequence length="242" mass="25841">MRPGRADLVADQLLQLVLDGTFPIGGTLPSEAELADRFGVSRLTVREAIRSLASTRVIHVRQGRSSTVNPAEEWSPLDGRLLVARSRLHPDALLLPMRLLEARRAVEVAIAELAAQRRQDVHVERLAASHDDMARAHGEGDVGAVAEADLAFHGLLFEAADNVFLKALFEPLASALRSLRRETSSVPEIVGHALDHHAAILAAVTDGDAGAAGNAMRAHLLQTEEDIERHLGGQAATAASLG</sequence>
<dbReference type="PANTHER" id="PTHR43537:SF44">
    <property type="entry name" value="GNTR FAMILY REGULATORY PROTEIN"/>
    <property type="match status" value="1"/>
</dbReference>
<evidence type="ECO:0000313" key="6">
    <source>
        <dbReference type="Proteomes" id="UP001597402"/>
    </source>
</evidence>